<dbReference type="EMBL" id="BSXS01009706">
    <property type="protein sequence ID" value="GME96310.1"/>
    <property type="molecule type" value="Genomic_DNA"/>
</dbReference>
<evidence type="ECO:0000313" key="1">
    <source>
        <dbReference type="EMBL" id="GME96310.1"/>
    </source>
</evidence>
<organism evidence="1 2">
    <name type="scientific">Ambrosiozyma monospora</name>
    <name type="common">Yeast</name>
    <name type="synonym">Endomycopsis monosporus</name>
    <dbReference type="NCBI Taxonomy" id="43982"/>
    <lineage>
        <taxon>Eukaryota</taxon>
        <taxon>Fungi</taxon>
        <taxon>Dikarya</taxon>
        <taxon>Ascomycota</taxon>
        <taxon>Saccharomycotina</taxon>
        <taxon>Pichiomycetes</taxon>
        <taxon>Pichiales</taxon>
        <taxon>Pichiaceae</taxon>
        <taxon>Ambrosiozyma</taxon>
    </lineage>
</organism>
<dbReference type="Proteomes" id="UP001165064">
    <property type="component" value="Unassembled WGS sequence"/>
</dbReference>
<comment type="caution">
    <text evidence="1">The sequence shown here is derived from an EMBL/GenBank/DDBJ whole genome shotgun (WGS) entry which is preliminary data.</text>
</comment>
<evidence type="ECO:0000313" key="2">
    <source>
        <dbReference type="Proteomes" id="UP001165064"/>
    </source>
</evidence>
<keyword evidence="2" id="KW-1185">Reference proteome</keyword>
<proteinExistence type="predicted"/>
<accession>A0ACB5TWL8</accession>
<protein>
    <submittedName>
        <fullName evidence="1">Unnamed protein product</fullName>
    </submittedName>
</protein>
<name>A0ACB5TWL8_AMBMO</name>
<reference evidence="1" key="1">
    <citation type="submission" date="2023-04" db="EMBL/GenBank/DDBJ databases">
        <title>Ambrosiozyma monospora NBRC 10751.</title>
        <authorList>
            <person name="Ichikawa N."/>
            <person name="Sato H."/>
            <person name="Tonouchi N."/>
        </authorList>
    </citation>
    <scope>NUCLEOTIDE SEQUENCE</scope>
    <source>
        <strain evidence="1">NBRC 10751</strain>
    </source>
</reference>
<gene>
    <name evidence="1" type="ORF">Amon02_000995100</name>
</gene>
<sequence length="185" mass="20263">MNAGQRFESFPSPVKNTKKLTVKAAMIKLCNECISRSYTIYASYICDGATNELNIDSKLKQDIQAVMAADNSPLEYGECSLANLFALHKAGLRSRSSIGSVLETSSSYENGPSVKKPRSALTLDTSLTANSQPAPSPTFVLIGPVLTKLDKIEVLYSEVKKRVLQMMETDSLAKFTSKADFNYFV</sequence>